<proteinExistence type="predicted"/>
<dbReference type="InterPro" id="IPR036770">
    <property type="entry name" value="Ankyrin_rpt-contain_sf"/>
</dbReference>
<evidence type="ECO:0000256" key="2">
    <source>
        <dbReference type="ARBA" id="ARBA00023043"/>
    </source>
</evidence>
<feature type="repeat" description="ANK" evidence="3">
    <location>
        <begin position="81"/>
        <end position="113"/>
    </location>
</feature>
<comment type="caution">
    <text evidence="4">The sequence shown here is derived from an EMBL/GenBank/DDBJ whole genome shotgun (WGS) entry which is preliminary data.</text>
</comment>
<keyword evidence="1" id="KW-0677">Repeat</keyword>
<dbReference type="RefSeq" id="WP_108977773.1">
    <property type="nucleotide sequence ID" value="NZ_BFBB01000008.1"/>
</dbReference>
<dbReference type="EMBL" id="BFBB01000008">
    <property type="protein sequence ID" value="GBF51435.1"/>
    <property type="molecule type" value="Genomic_DNA"/>
</dbReference>
<sequence>MFQYLKSQWKDYVWKVQLRSLSQSIIGADLERFLSLVQTLGEDPRFSSVKIDFLGLVIEEGRELAFAEPFLAKDLNQKTSSGRFLVHLATENGREEHLKLLLTEGADPNVADENGVTALHISYSYDQMGHISDLLIQMGANPMMRDKLGKRYLM</sequence>
<dbReference type="Gene3D" id="1.25.40.20">
    <property type="entry name" value="Ankyrin repeat-containing domain"/>
    <property type="match status" value="1"/>
</dbReference>
<dbReference type="OrthoDB" id="326429at2"/>
<gene>
    <name evidence="4" type="ORF">LPTSP4_29710</name>
</gene>
<dbReference type="Pfam" id="PF12796">
    <property type="entry name" value="Ank_2"/>
    <property type="match status" value="1"/>
</dbReference>
<keyword evidence="5" id="KW-1185">Reference proteome</keyword>
<dbReference type="AlphaFoldDB" id="A0A2P2E3F3"/>
<organism evidence="4 5">
    <name type="scientific">Leptospira ryugenii</name>
    <dbReference type="NCBI Taxonomy" id="1917863"/>
    <lineage>
        <taxon>Bacteria</taxon>
        <taxon>Pseudomonadati</taxon>
        <taxon>Spirochaetota</taxon>
        <taxon>Spirochaetia</taxon>
        <taxon>Leptospirales</taxon>
        <taxon>Leptospiraceae</taxon>
        <taxon>Leptospira</taxon>
    </lineage>
</organism>
<dbReference type="SMART" id="SM00248">
    <property type="entry name" value="ANK"/>
    <property type="match status" value="2"/>
</dbReference>
<name>A0A2P2E3F3_9LEPT</name>
<dbReference type="GO" id="GO:0004842">
    <property type="term" value="F:ubiquitin-protein transferase activity"/>
    <property type="evidence" value="ECO:0007669"/>
    <property type="project" value="TreeGrafter"/>
</dbReference>
<dbReference type="GO" id="GO:0085020">
    <property type="term" value="P:protein K6-linked ubiquitination"/>
    <property type="evidence" value="ECO:0007669"/>
    <property type="project" value="TreeGrafter"/>
</dbReference>
<dbReference type="InterPro" id="IPR002110">
    <property type="entry name" value="Ankyrin_rpt"/>
</dbReference>
<evidence type="ECO:0000313" key="5">
    <source>
        <dbReference type="Proteomes" id="UP000245133"/>
    </source>
</evidence>
<keyword evidence="2 3" id="KW-0040">ANK repeat</keyword>
<dbReference type="PROSITE" id="PS50297">
    <property type="entry name" value="ANK_REP_REGION"/>
    <property type="match status" value="2"/>
</dbReference>
<dbReference type="PROSITE" id="PS50088">
    <property type="entry name" value="ANK_REPEAT"/>
    <property type="match status" value="2"/>
</dbReference>
<feature type="repeat" description="ANK" evidence="3">
    <location>
        <begin position="114"/>
        <end position="147"/>
    </location>
</feature>
<evidence type="ECO:0000313" key="4">
    <source>
        <dbReference type="EMBL" id="GBF51435.1"/>
    </source>
</evidence>
<protein>
    <submittedName>
        <fullName evidence="4">Ankyrin repeat protein</fullName>
    </submittedName>
</protein>
<evidence type="ECO:0000256" key="3">
    <source>
        <dbReference type="PROSITE-ProRule" id="PRU00023"/>
    </source>
</evidence>
<reference evidence="4 5" key="1">
    <citation type="submission" date="2018-02" db="EMBL/GenBank/DDBJ databases">
        <title>Novel Leptospira species isolated from soil and water in Japan.</title>
        <authorList>
            <person name="Nakao R."/>
            <person name="Masuzawa T."/>
        </authorList>
    </citation>
    <scope>NUCLEOTIDE SEQUENCE [LARGE SCALE GENOMIC DNA]</scope>
    <source>
        <strain evidence="4 5">YH101</strain>
    </source>
</reference>
<evidence type="ECO:0000256" key="1">
    <source>
        <dbReference type="ARBA" id="ARBA00022737"/>
    </source>
</evidence>
<accession>A0A2P2E3F3</accession>
<dbReference type="SUPFAM" id="SSF48403">
    <property type="entry name" value="Ankyrin repeat"/>
    <property type="match status" value="1"/>
</dbReference>
<dbReference type="Proteomes" id="UP000245133">
    <property type="component" value="Unassembled WGS sequence"/>
</dbReference>
<dbReference type="PANTHER" id="PTHR24171:SF8">
    <property type="entry name" value="BRCA1-ASSOCIATED RING DOMAIN PROTEIN 1"/>
    <property type="match status" value="1"/>
</dbReference>
<dbReference type="PANTHER" id="PTHR24171">
    <property type="entry name" value="ANKYRIN REPEAT DOMAIN-CONTAINING PROTEIN 39-RELATED"/>
    <property type="match status" value="1"/>
</dbReference>